<dbReference type="InterPro" id="IPR005135">
    <property type="entry name" value="Endo/exonuclease/phosphatase"/>
</dbReference>
<dbReference type="SUPFAM" id="SSF56219">
    <property type="entry name" value="DNase I-like"/>
    <property type="match status" value="1"/>
</dbReference>
<name>A0A7K0BVP4_9ACTN</name>
<feature type="signal peptide" evidence="1">
    <location>
        <begin position="1"/>
        <end position="21"/>
    </location>
</feature>
<keyword evidence="1" id="KW-0732">Signal</keyword>
<dbReference type="InterPro" id="IPR036691">
    <property type="entry name" value="Endo/exonu/phosph_ase_sf"/>
</dbReference>
<dbReference type="Pfam" id="PF03372">
    <property type="entry name" value="Exo_endo_phos"/>
    <property type="match status" value="1"/>
</dbReference>
<reference evidence="3 4" key="1">
    <citation type="submission" date="2019-10" db="EMBL/GenBank/DDBJ databases">
        <title>Actinomadura rubteroloni sp. nov. and Actinomadura macrotermitis sp. nov., isolated from the gut of fungus growing-termite Macrotermes natalensis.</title>
        <authorList>
            <person name="Benndorf R."/>
            <person name="Martin K."/>
            <person name="Kuefner M."/>
            <person name="De Beer W."/>
            <person name="Kaster A.-K."/>
            <person name="Vollmers J."/>
            <person name="Poulsen M."/>
            <person name="Beemelmanns C."/>
        </authorList>
    </citation>
    <scope>NUCLEOTIDE SEQUENCE [LARGE SCALE GENOMIC DNA]</scope>
    <source>
        <strain evidence="3 4">RB68</strain>
    </source>
</reference>
<evidence type="ECO:0000256" key="1">
    <source>
        <dbReference type="SAM" id="SignalP"/>
    </source>
</evidence>
<dbReference type="GO" id="GO:0003824">
    <property type="term" value="F:catalytic activity"/>
    <property type="evidence" value="ECO:0007669"/>
    <property type="project" value="InterPro"/>
</dbReference>
<keyword evidence="4" id="KW-1185">Reference proteome</keyword>
<dbReference type="Gene3D" id="3.60.10.10">
    <property type="entry name" value="Endonuclease/exonuclease/phosphatase"/>
    <property type="match status" value="1"/>
</dbReference>
<evidence type="ECO:0000313" key="3">
    <source>
        <dbReference type="EMBL" id="MQY05227.1"/>
    </source>
</evidence>
<evidence type="ECO:0000259" key="2">
    <source>
        <dbReference type="Pfam" id="PF03372"/>
    </source>
</evidence>
<feature type="domain" description="Endonuclease/exonuclease/phosphatase" evidence="2">
    <location>
        <begin position="54"/>
        <end position="285"/>
    </location>
</feature>
<sequence length="295" mass="30611">MRAPRALIPLLAVCGAGAVVAFAGAGAAIEKGSASGLSDEAAPEPVQATITTMTWSACGDTAPGCPLGARPADLARRIVQESGGNLVGGRRVRADAVFLQEVCAGHVGALEKTAALRGWSWAFAPYGPARKCANGQGRSGVAIGTRAKLADVRREALPAPAGQGRSVLCGTVEQWQTRLCTARFSGAEDPRGEWRRKQARRLGELAGSGRVIFGGDLVDEPAGKPLDALYGAYDECDQGPEARAGAKTRQDWSGQAVAKTDYLFTTRSAGVSCGVSPDPNRASDHRPLTAVVRFG</sequence>
<gene>
    <name evidence="3" type="ORF">ACRB68_32980</name>
</gene>
<dbReference type="AlphaFoldDB" id="A0A7K0BVP4"/>
<organism evidence="3 4">
    <name type="scientific">Actinomadura macrotermitis</name>
    <dbReference type="NCBI Taxonomy" id="2585200"/>
    <lineage>
        <taxon>Bacteria</taxon>
        <taxon>Bacillati</taxon>
        <taxon>Actinomycetota</taxon>
        <taxon>Actinomycetes</taxon>
        <taxon>Streptosporangiales</taxon>
        <taxon>Thermomonosporaceae</taxon>
        <taxon>Actinomadura</taxon>
    </lineage>
</organism>
<protein>
    <recommendedName>
        <fullName evidence="2">Endonuclease/exonuclease/phosphatase domain-containing protein</fullName>
    </recommendedName>
</protein>
<dbReference type="EMBL" id="WEGH01000002">
    <property type="protein sequence ID" value="MQY05227.1"/>
    <property type="molecule type" value="Genomic_DNA"/>
</dbReference>
<evidence type="ECO:0000313" key="4">
    <source>
        <dbReference type="Proteomes" id="UP000487268"/>
    </source>
</evidence>
<dbReference type="Proteomes" id="UP000487268">
    <property type="component" value="Unassembled WGS sequence"/>
</dbReference>
<accession>A0A7K0BVP4</accession>
<feature type="chain" id="PRO_5039018720" description="Endonuclease/exonuclease/phosphatase domain-containing protein" evidence="1">
    <location>
        <begin position="22"/>
        <end position="295"/>
    </location>
</feature>
<proteinExistence type="predicted"/>
<dbReference type="RefSeq" id="WP_328594287.1">
    <property type="nucleotide sequence ID" value="NZ_WEGH01000002.1"/>
</dbReference>
<comment type="caution">
    <text evidence="3">The sequence shown here is derived from an EMBL/GenBank/DDBJ whole genome shotgun (WGS) entry which is preliminary data.</text>
</comment>